<accession>A0A345L1A4</accession>
<dbReference type="GeneID" id="54997818"/>
<dbReference type="EMBL" id="MH536812">
    <property type="protein sequence ID" value="AXH49056.1"/>
    <property type="molecule type" value="Genomic_DNA"/>
</dbReference>
<protein>
    <submittedName>
        <fullName evidence="3">Uncharacterized protein</fullName>
    </submittedName>
</protein>
<dbReference type="Pfam" id="PF24030">
    <property type="entry name" value="DUF7341"/>
    <property type="match status" value="1"/>
</dbReference>
<keyword evidence="4" id="KW-1185">Reference proteome</keyword>
<reference evidence="4" key="1">
    <citation type="submission" date="2018-06" db="EMBL/GenBank/DDBJ databases">
        <authorList>
            <person name="Zhirakovskaya E."/>
        </authorList>
    </citation>
    <scope>NUCLEOTIDE SEQUENCE [LARGE SCALE GENOMIC DNA]</scope>
</reference>
<feature type="domain" description="DUF7340" evidence="1">
    <location>
        <begin position="150"/>
        <end position="211"/>
    </location>
</feature>
<dbReference type="InterPro" id="IPR055765">
    <property type="entry name" value="DUF7341"/>
</dbReference>
<evidence type="ECO:0000259" key="2">
    <source>
        <dbReference type="Pfam" id="PF24030"/>
    </source>
</evidence>
<dbReference type="RefSeq" id="YP_009806945.1">
    <property type="nucleotide sequence ID" value="NC_048018.1"/>
</dbReference>
<gene>
    <name evidence="3" type="primary">97</name>
    <name evidence="3" type="ORF">SEA_APRICOT_97</name>
</gene>
<evidence type="ECO:0000259" key="1">
    <source>
        <dbReference type="Pfam" id="PF24029"/>
    </source>
</evidence>
<dbReference type="Pfam" id="PF24029">
    <property type="entry name" value="DUF7340"/>
    <property type="match status" value="1"/>
</dbReference>
<dbReference type="InterPro" id="IPR055764">
    <property type="entry name" value="DUF7340"/>
</dbReference>
<evidence type="ECO:0000313" key="3">
    <source>
        <dbReference type="EMBL" id="AXH49056.1"/>
    </source>
</evidence>
<proteinExistence type="predicted"/>
<feature type="domain" description="DUF7341" evidence="2">
    <location>
        <begin position="7"/>
        <end position="144"/>
    </location>
</feature>
<sequence length="217" mass="24189">MTDDIPFKDAHLRFDNAIHDLIGMRWTEVHRCEGTNHHTDCQCAGTTKAWQPSLYTQIRDELEGLSGPEGKGKAESRPPLWVDGIDWLKKIDTLTNTLTPGRDGGVVARLDDLSRNPYGPDDTSWLNTNGKKIGALVAEGLTLLQGEEVRRFDVVAPCPQCGERTVHRKDSGGDWVRQTALQLTIHGCTCVACGTWWDRDHLNFLAEVIGCERKELA</sequence>
<dbReference type="KEGG" id="vg:54997818"/>
<evidence type="ECO:0000313" key="4">
    <source>
        <dbReference type="Proteomes" id="UP000258434"/>
    </source>
</evidence>
<dbReference type="Proteomes" id="UP000258434">
    <property type="component" value="Segment"/>
</dbReference>
<organism evidence="3 4">
    <name type="scientific">Gordonia phage Apricot</name>
    <dbReference type="NCBI Taxonomy" id="2250319"/>
    <lineage>
        <taxon>Viruses</taxon>
        <taxon>Duplodnaviria</taxon>
        <taxon>Heunggongvirae</taxon>
        <taxon>Uroviricota</taxon>
        <taxon>Caudoviricetes</taxon>
        <taxon>Apricotvirus</taxon>
        <taxon>Apricotvirus apricot</taxon>
    </lineage>
</organism>
<name>A0A345L1A4_9CAUD</name>